<feature type="transmembrane region" description="Helical" evidence="7">
    <location>
        <begin position="129"/>
        <end position="149"/>
    </location>
</feature>
<dbReference type="GO" id="GO:0005886">
    <property type="term" value="C:plasma membrane"/>
    <property type="evidence" value="ECO:0007669"/>
    <property type="project" value="UniProtKB-SubCell"/>
</dbReference>
<sequence>MSPDDGWPPRPAPDGFAMNSPMRMPWVDTAKGLSIILVVMMYAAYNTGEYTGGVGFLHYVIGFATPFRMPEFFLISGLFLSQVIDRPWRRYFDRRVVHHLYFYVLWAIISIGLKIGIFSRDPGGMLHDLAMAVVQPYGVLWFIYMLAVFGLTAKLLRQFRVPAWIVIPIAAGLQMWAPHPDSYAVEQFAAYFVFFYVGFVMAPPVFRLVEWTQPRPALAVAGLALWAVINGLLVYSPGYAMQPVGIQMGLAAWPPLHLTLAVAGAVALCVLGGLLSTFPVMEWLRWLGEHSLVVYVAFTIPMSLFRGAALASGMLTDTGMLSLAVLLVSIISPVVLYLIIQRVGFGMFLFERPAWAHIDNSAPQAAQSVALPAAAQSSRT</sequence>
<comment type="similarity">
    <text evidence="2">Belongs to the acyltransferase 3 family.</text>
</comment>
<dbReference type="GO" id="GO:0009246">
    <property type="term" value="P:enterobacterial common antigen biosynthetic process"/>
    <property type="evidence" value="ECO:0007669"/>
    <property type="project" value="TreeGrafter"/>
</dbReference>
<name>Q98IU2_RHILO</name>
<dbReference type="eggNOG" id="COG4763">
    <property type="taxonomic scope" value="Bacteria"/>
</dbReference>
<feature type="transmembrane region" description="Helical" evidence="7">
    <location>
        <begin position="100"/>
        <end position="117"/>
    </location>
</feature>
<evidence type="ECO:0000256" key="7">
    <source>
        <dbReference type="SAM" id="Phobius"/>
    </source>
</evidence>
<evidence type="ECO:0000256" key="5">
    <source>
        <dbReference type="ARBA" id="ARBA00022989"/>
    </source>
</evidence>
<feature type="domain" description="Acyltransferase 3" evidence="8">
    <location>
        <begin position="25"/>
        <end position="337"/>
    </location>
</feature>
<feature type="transmembrane region" description="Helical" evidence="7">
    <location>
        <begin position="57"/>
        <end position="80"/>
    </location>
</feature>
<protein>
    <submittedName>
        <fullName evidence="9">Mll2248 protein</fullName>
    </submittedName>
</protein>
<proteinExistence type="inferred from homology"/>
<dbReference type="Pfam" id="PF01757">
    <property type="entry name" value="Acyl_transf_3"/>
    <property type="match status" value="1"/>
</dbReference>
<keyword evidence="4 7" id="KW-0812">Transmembrane</keyword>
<keyword evidence="6 7" id="KW-0472">Membrane</keyword>
<dbReference type="PANTHER" id="PTHR40074:SF4">
    <property type="entry name" value="INNER MEMBRANE PROTEIN YCFT"/>
    <property type="match status" value="1"/>
</dbReference>
<evidence type="ECO:0000256" key="1">
    <source>
        <dbReference type="ARBA" id="ARBA00004651"/>
    </source>
</evidence>
<accession>Q98IU2</accession>
<dbReference type="EMBL" id="BA000012">
    <property type="protein sequence ID" value="BAB49424.1"/>
    <property type="molecule type" value="Genomic_DNA"/>
</dbReference>
<dbReference type="PANTHER" id="PTHR40074">
    <property type="entry name" value="O-ACETYLTRANSFERASE WECH"/>
    <property type="match status" value="1"/>
</dbReference>
<evidence type="ECO:0000256" key="6">
    <source>
        <dbReference type="ARBA" id="ARBA00023136"/>
    </source>
</evidence>
<dbReference type="InterPro" id="IPR002656">
    <property type="entry name" value="Acyl_transf_3_dom"/>
</dbReference>
<feature type="transmembrane region" description="Helical" evidence="7">
    <location>
        <begin position="321"/>
        <end position="340"/>
    </location>
</feature>
<evidence type="ECO:0000256" key="4">
    <source>
        <dbReference type="ARBA" id="ARBA00022692"/>
    </source>
</evidence>
<evidence type="ECO:0000313" key="10">
    <source>
        <dbReference type="Proteomes" id="UP000000552"/>
    </source>
</evidence>
<reference evidence="9 10" key="1">
    <citation type="journal article" date="2000" name="DNA Res.">
        <title>Complete genome structure of the nitrogen-fixing symbiotic bacterium Mesorhizobium loti.</title>
        <authorList>
            <person name="Kaneko T."/>
            <person name="Nakamura Y."/>
            <person name="Sato S."/>
            <person name="Asamizu E."/>
            <person name="Kato T."/>
            <person name="Sasamoto S."/>
            <person name="Watanabe A."/>
            <person name="Idesawa K."/>
            <person name="Ishikawa A."/>
            <person name="Kawashima K."/>
            <person name="Kimura T."/>
            <person name="Kishida Y."/>
            <person name="Kiyokawa C."/>
            <person name="Kohara M."/>
            <person name="Matsumoto M."/>
            <person name="Matsuno A."/>
            <person name="Mochizuki Y."/>
            <person name="Nakayama S."/>
            <person name="Nakazaki N."/>
            <person name="Shimpo S."/>
            <person name="Sugimoto M."/>
            <person name="Takeuchi C."/>
            <person name="Yamada M."/>
            <person name="Tabata S."/>
        </authorList>
    </citation>
    <scope>NUCLEOTIDE SEQUENCE [LARGE SCALE GENOMIC DNA]</scope>
    <source>
        <strain evidence="10">LMG 29417 / CECT 9101 / MAFF 303099</strain>
    </source>
</reference>
<feature type="transmembrane region" description="Helical" evidence="7">
    <location>
        <begin position="189"/>
        <end position="209"/>
    </location>
</feature>
<evidence type="ECO:0000313" key="9">
    <source>
        <dbReference type="EMBL" id="BAB49424.1"/>
    </source>
</evidence>
<dbReference type="HOGENOM" id="CLU_023915_5_1_5"/>
<feature type="transmembrane region" description="Helical" evidence="7">
    <location>
        <begin position="256"/>
        <end position="280"/>
    </location>
</feature>
<keyword evidence="3" id="KW-1003">Cell membrane</keyword>
<comment type="subcellular location">
    <subcellularLocation>
        <location evidence="1">Cell membrane</location>
        <topology evidence="1">Multi-pass membrane protein</topology>
    </subcellularLocation>
</comment>
<dbReference type="AlphaFoldDB" id="Q98IU2"/>
<dbReference type="GO" id="GO:0016413">
    <property type="term" value="F:O-acetyltransferase activity"/>
    <property type="evidence" value="ECO:0007669"/>
    <property type="project" value="TreeGrafter"/>
</dbReference>
<feature type="transmembrane region" description="Helical" evidence="7">
    <location>
        <begin position="26"/>
        <end position="45"/>
    </location>
</feature>
<keyword evidence="5 7" id="KW-1133">Transmembrane helix</keyword>
<evidence type="ECO:0000259" key="8">
    <source>
        <dbReference type="Pfam" id="PF01757"/>
    </source>
</evidence>
<dbReference type="Proteomes" id="UP000000552">
    <property type="component" value="Chromosome"/>
</dbReference>
<evidence type="ECO:0000256" key="3">
    <source>
        <dbReference type="ARBA" id="ARBA00022475"/>
    </source>
</evidence>
<dbReference type="KEGG" id="mlo:mll2248"/>
<evidence type="ECO:0000256" key="2">
    <source>
        <dbReference type="ARBA" id="ARBA00007400"/>
    </source>
</evidence>
<feature type="transmembrane region" description="Helical" evidence="7">
    <location>
        <begin position="216"/>
        <end position="236"/>
    </location>
</feature>
<feature type="transmembrane region" description="Helical" evidence="7">
    <location>
        <begin position="292"/>
        <end position="315"/>
    </location>
</feature>
<feature type="transmembrane region" description="Helical" evidence="7">
    <location>
        <begin position="161"/>
        <end position="177"/>
    </location>
</feature>
<gene>
    <name evidence="9" type="ordered locus">mll2248</name>
</gene>
<organism evidence="9 10">
    <name type="scientific">Mesorhizobium japonicum (strain LMG 29417 / CECT 9101 / MAFF 303099)</name>
    <name type="common">Mesorhizobium loti (strain MAFF 303099)</name>
    <dbReference type="NCBI Taxonomy" id="266835"/>
    <lineage>
        <taxon>Bacteria</taxon>
        <taxon>Pseudomonadati</taxon>
        <taxon>Pseudomonadota</taxon>
        <taxon>Alphaproteobacteria</taxon>
        <taxon>Hyphomicrobiales</taxon>
        <taxon>Phyllobacteriaceae</taxon>
        <taxon>Mesorhizobium</taxon>
    </lineage>
</organism>